<reference evidence="3" key="1">
    <citation type="submission" date="2022-11" db="UniProtKB">
        <authorList>
            <consortium name="WormBaseParasite"/>
        </authorList>
    </citation>
    <scope>IDENTIFICATION</scope>
</reference>
<dbReference type="Pfam" id="PF01682">
    <property type="entry name" value="DB"/>
    <property type="match status" value="1"/>
</dbReference>
<dbReference type="InterPro" id="IPR002602">
    <property type="entry name" value="DB"/>
</dbReference>
<accession>A0A915D640</accession>
<protein>
    <recommendedName>
        <fullName evidence="1">Domain of unknown function DB domain-containing protein</fullName>
    </recommendedName>
</protein>
<evidence type="ECO:0000313" key="2">
    <source>
        <dbReference type="Proteomes" id="UP000887574"/>
    </source>
</evidence>
<evidence type="ECO:0000313" key="3">
    <source>
        <dbReference type="WBParaSite" id="jg15762"/>
    </source>
</evidence>
<feature type="domain" description="Domain of unknown function DB" evidence="1">
    <location>
        <begin position="81"/>
        <end position="171"/>
    </location>
</feature>
<keyword evidence="2" id="KW-1185">Reference proteome</keyword>
<evidence type="ECO:0000259" key="1">
    <source>
        <dbReference type="Pfam" id="PF01682"/>
    </source>
</evidence>
<sequence>MTFTTGSNPRAPSMEVYLDWIVRAWDALPKNQVINSFKVCGLTNAGDGSEDDFIHCFKAHGPIPEGCVVYADPPGERFTQCCKDTGIPCAETCVYPPPPPSAEEAVCLSDNFNPFVKCYTNGKNNRACCQGKGVEKVGKGQCLDLCDGTGTYTPDWKYWACQQVVNDIADCNSKA</sequence>
<dbReference type="WBParaSite" id="jg15762">
    <property type="protein sequence ID" value="jg15762"/>
    <property type="gene ID" value="jg15762"/>
</dbReference>
<organism evidence="2 3">
    <name type="scientific">Ditylenchus dipsaci</name>
    <dbReference type="NCBI Taxonomy" id="166011"/>
    <lineage>
        <taxon>Eukaryota</taxon>
        <taxon>Metazoa</taxon>
        <taxon>Ecdysozoa</taxon>
        <taxon>Nematoda</taxon>
        <taxon>Chromadorea</taxon>
        <taxon>Rhabditida</taxon>
        <taxon>Tylenchina</taxon>
        <taxon>Tylenchomorpha</taxon>
        <taxon>Sphaerularioidea</taxon>
        <taxon>Anguinidae</taxon>
        <taxon>Anguininae</taxon>
        <taxon>Ditylenchus</taxon>
    </lineage>
</organism>
<dbReference type="Proteomes" id="UP000887574">
    <property type="component" value="Unplaced"/>
</dbReference>
<name>A0A915D640_9BILA</name>
<proteinExistence type="predicted"/>
<dbReference type="AlphaFoldDB" id="A0A915D640"/>